<dbReference type="InterPro" id="IPR005031">
    <property type="entry name" value="COQ10_START"/>
</dbReference>
<dbReference type="KEGG" id="cme:CYME_CMM300C"/>
<dbReference type="InterPro" id="IPR023393">
    <property type="entry name" value="START-like_dom_sf"/>
</dbReference>
<evidence type="ECO:0000313" key="4">
    <source>
        <dbReference type="Proteomes" id="UP000007014"/>
    </source>
</evidence>
<dbReference type="GeneID" id="16994859"/>
<accession>M1VE17</accession>
<dbReference type="Proteomes" id="UP000007014">
    <property type="component" value="Chromosome 13"/>
</dbReference>
<feature type="region of interest" description="Disordered" evidence="1">
    <location>
        <begin position="53"/>
        <end position="85"/>
    </location>
</feature>
<dbReference type="Gene3D" id="3.30.530.20">
    <property type="match status" value="1"/>
</dbReference>
<sequence>MVVGRRADVCSDRAVGFCSTPVPGNMLVSKQGVPPIDASPCYTRQSMGFVLSPRSWLRSSPPSPRSPRSPRAHGTALSAKASADAEQVGTLVRELRTDPPEELRVELRSLDSRRRLITGSLNVFAPKAHVWTVLTAFDEMIEFVPHMLSSRFDTESRLLEQVAWVSRRLRLQSRLVMEVEMLPEQGELLFSKRESRDFASWKGVYRIVPRSETETRLEYALDVVPMILFPIALVERKIMKEVPGVLRAFAARAEQRWNDEKRETIPGT</sequence>
<dbReference type="Pfam" id="PF03364">
    <property type="entry name" value="Polyketide_cyc"/>
    <property type="match status" value="1"/>
</dbReference>
<reference evidence="3 4" key="2">
    <citation type="journal article" date="2007" name="BMC Biol.">
        <title>A 100%-complete sequence reveals unusually simple genomic features in the hot-spring red alga Cyanidioschyzon merolae.</title>
        <authorList>
            <person name="Nozaki H."/>
            <person name="Takano H."/>
            <person name="Misumi O."/>
            <person name="Terasawa K."/>
            <person name="Matsuzaki M."/>
            <person name="Maruyama S."/>
            <person name="Nishida K."/>
            <person name="Yagisawa F."/>
            <person name="Yoshida Y."/>
            <person name="Fujiwara T."/>
            <person name="Takio S."/>
            <person name="Tamura K."/>
            <person name="Chung S.J."/>
            <person name="Nakamura S."/>
            <person name="Kuroiwa H."/>
            <person name="Tanaka K."/>
            <person name="Sato N."/>
            <person name="Kuroiwa T."/>
        </authorList>
    </citation>
    <scope>NUCLEOTIDE SEQUENCE [LARGE SCALE GENOMIC DNA]</scope>
    <source>
        <strain evidence="3 4">10D</strain>
    </source>
</reference>
<evidence type="ECO:0000313" key="3">
    <source>
        <dbReference type="EMBL" id="BAM81127.1"/>
    </source>
</evidence>
<dbReference type="EMBL" id="AP006495">
    <property type="protein sequence ID" value="BAM81127.1"/>
    <property type="molecule type" value="Genomic_DNA"/>
</dbReference>
<dbReference type="SUPFAM" id="SSF55961">
    <property type="entry name" value="Bet v1-like"/>
    <property type="match status" value="1"/>
</dbReference>
<gene>
    <name evidence="3" type="ORF">CYME_CMM300C</name>
</gene>
<dbReference type="PANTHER" id="PTHR34060">
    <property type="entry name" value="POLYKETIDE CYCLASE / DEHYDRASE AND LIPID TRANSPORT PROTEIN"/>
    <property type="match status" value="1"/>
</dbReference>
<name>M1VE17_CYAM1</name>
<dbReference type="OrthoDB" id="5732at2759"/>
<reference evidence="3 4" key="1">
    <citation type="journal article" date="2004" name="Nature">
        <title>Genome sequence of the ultrasmall unicellular red alga Cyanidioschyzon merolae 10D.</title>
        <authorList>
            <person name="Matsuzaki M."/>
            <person name="Misumi O."/>
            <person name="Shin-i T."/>
            <person name="Maruyama S."/>
            <person name="Takahara M."/>
            <person name="Miyagishima S."/>
            <person name="Mori T."/>
            <person name="Nishida K."/>
            <person name="Yagisawa F."/>
            <person name="Nishida K."/>
            <person name="Yoshida Y."/>
            <person name="Nishimura Y."/>
            <person name="Nakao S."/>
            <person name="Kobayashi T."/>
            <person name="Momoyama Y."/>
            <person name="Higashiyama T."/>
            <person name="Minoda A."/>
            <person name="Sano M."/>
            <person name="Nomoto H."/>
            <person name="Oishi K."/>
            <person name="Hayashi H."/>
            <person name="Ohta F."/>
            <person name="Nishizaka S."/>
            <person name="Haga S."/>
            <person name="Miura S."/>
            <person name="Morishita T."/>
            <person name="Kabeya Y."/>
            <person name="Terasawa K."/>
            <person name="Suzuki Y."/>
            <person name="Ishii Y."/>
            <person name="Asakawa S."/>
            <person name="Takano H."/>
            <person name="Ohta N."/>
            <person name="Kuroiwa H."/>
            <person name="Tanaka K."/>
            <person name="Shimizu N."/>
            <person name="Sugano S."/>
            <person name="Sato N."/>
            <person name="Nozaki H."/>
            <person name="Ogasawara N."/>
            <person name="Kohara Y."/>
            <person name="Kuroiwa T."/>
        </authorList>
    </citation>
    <scope>NUCLEOTIDE SEQUENCE [LARGE SCALE GENOMIC DNA]</scope>
    <source>
        <strain evidence="3 4">10D</strain>
    </source>
</reference>
<proteinExistence type="predicted"/>
<feature type="domain" description="Coenzyme Q-binding protein COQ10 START" evidence="2">
    <location>
        <begin position="125"/>
        <end position="241"/>
    </location>
</feature>
<dbReference type="RefSeq" id="XP_005537163.1">
    <property type="nucleotide sequence ID" value="XM_005537106.1"/>
</dbReference>
<evidence type="ECO:0000259" key="2">
    <source>
        <dbReference type="Pfam" id="PF03364"/>
    </source>
</evidence>
<keyword evidence="4" id="KW-1185">Reference proteome</keyword>
<dbReference type="PANTHER" id="PTHR34060:SF1">
    <property type="entry name" value="POLYKETIDE CYCLASE _ DEHYDRASE AND LIPID TRANSPORT PROTEIN"/>
    <property type="match status" value="1"/>
</dbReference>
<dbReference type="AlphaFoldDB" id="M1VE17"/>
<evidence type="ECO:0000256" key="1">
    <source>
        <dbReference type="SAM" id="MobiDB-lite"/>
    </source>
</evidence>
<organism evidence="3 4">
    <name type="scientific">Cyanidioschyzon merolae (strain NIES-3377 / 10D)</name>
    <name type="common">Unicellular red alga</name>
    <dbReference type="NCBI Taxonomy" id="280699"/>
    <lineage>
        <taxon>Eukaryota</taxon>
        <taxon>Rhodophyta</taxon>
        <taxon>Bangiophyceae</taxon>
        <taxon>Cyanidiales</taxon>
        <taxon>Cyanidiaceae</taxon>
        <taxon>Cyanidioschyzon</taxon>
    </lineage>
</organism>
<protein>
    <recommendedName>
        <fullName evidence="2">Coenzyme Q-binding protein COQ10 START domain-containing protein</fullName>
    </recommendedName>
</protein>